<accession>F3YUX1</accession>
<dbReference type="HOGENOM" id="CLU_2105004_0_0_7"/>
<sequence>MTTLKELFERCSWKSKFQGCLPEKPNEIIYQWGEDEIAFAAPFFTPTGMRIYTEETNVVRRSLYLGQDVNGRHVLAVREQEKEEYRAGIPDMAAAYANILDPDKAEAFLRDKFKA</sequence>
<name>F3YUX1_DESAF</name>
<proteinExistence type="predicted"/>
<evidence type="ECO:0000313" key="1">
    <source>
        <dbReference type="EMBL" id="EGJ49148.1"/>
    </source>
</evidence>
<dbReference type="KEGG" id="daf:Desaf_0797"/>
<organism evidence="1 2">
    <name type="scientific">Desulfocurvibacter africanus subsp. africanus str. Walvis Bay</name>
    <dbReference type="NCBI Taxonomy" id="690850"/>
    <lineage>
        <taxon>Bacteria</taxon>
        <taxon>Pseudomonadati</taxon>
        <taxon>Thermodesulfobacteriota</taxon>
        <taxon>Desulfovibrionia</taxon>
        <taxon>Desulfovibrionales</taxon>
        <taxon>Desulfovibrionaceae</taxon>
        <taxon>Desulfocurvibacter</taxon>
    </lineage>
</organism>
<evidence type="ECO:0000313" key="2">
    <source>
        <dbReference type="Proteomes" id="UP000007844"/>
    </source>
</evidence>
<gene>
    <name evidence="1" type="ORF">Desaf_0797</name>
</gene>
<reference evidence="1 2" key="1">
    <citation type="journal article" date="2011" name="J. Bacteriol.">
        <title>Genome sequence of the mercury-methylating and pleomorphic Desulfovibrio africanus Strain Walvis Bay.</title>
        <authorList>
            <person name="Brown S.D."/>
            <person name="Wall J.D."/>
            <person name="Kucken A.M."/>
            <person name="Gilmour C.C."/>
            <person name="Podar M."/>
            <person name="Brandt C.C."/>
            <person name="Teshima H."/>
            <person name="Detter J.C."/>
            <person name="Han C.S."/>
            <person name="Land M.L."/>
            <person name="Lucas S."/>
            <person name="Han J."/>
            <person name="Pennacchio L."/>
            <person name="Nolan M."/>
            <person name="Pitluck S."/>
            <person name="Woyke T."/>
            <person name="Goodwin L."/>
            <person name="Palumbo A.V."/>
            <person name="Elias D.A."/>
        </authorList>
    </citation>
    <scope>NUCLEOTIDE SEQUENCE [LARGE SCALE GENOMIC DNA]</scope>
    <source>
        <strain evidence="1 2">Walvis Bay</strain>
    </source>
</reference>
<protein>
    <submittedName>
        <fullName evidence="1">Uncharacterized protein</fullName>
    </submittedName>
</protein>
<dbReference type="eggNOG" id="ENOG5032CN3">
    <property type="taxonomic scope" value="Bacteria"/>
</dbReference>
<dbReference type="RefSeq" id="WP_014258980.1">
    <property type="nucleotide sequence ID" value="NC_016629.1"/>
</dbReference>
<dbReference type="Proteomes" id="UP000007844">
    <property type="component" value="Chromosome"/>
</dbReference>
<dbReference type="EMBL" id="CP003221">
    <property type="protein sequence ID" value="EGJ49148.1"/>
    <property type="molecule type" value="Genomic_DNA"/>
</dbReference>
<keyword evidence="2" id="KW-1185">Reference proteome</keyword>
<dbReference type="AlphaFoldDB" id="F3YUX1"/>